<evidence type="ECO:0000313" key="2">
    <source>
        <dbReference type="EMBL" id="PCD75520.1"/>
    </source>
</evidence>
<comment type="caution">
    <text evidence="2">The sequence shown here is derived from an EMBL/GenBank/DDBJ whole genome shotgun (WGS) entry which is preliminary data.</text>
</comment>
<dbReference type="Proteomes" id="UP000243507">
    <property type="component" value="Unassembled WGS sequence"/>
</dbReference>
<organism evidence="2 3">
    <name type="scientific">Pseudothioclava arenosa</name>
    <dbReference type="NCBI Taxonomy" id="1795308"/>
    <lineage>
        <taxon>Bacteria</taxon>
        <taxon>Pseudomonadati</taxon>
        <taxon>Pseudomonadota</taxon>
        <taxon>Alphaproteobacteria</taxon>
        <taxon>Rhodobacterales</taxon>
        <taxon>Paracoccaceae</taxon>
        <taxon>Pseudothioclava</taxon>
    </lineage>
</organism>
<name>A0A2A4CMB2_9RHOB</name>
<dbReference type="OrthoDB" id="9814110at2"/>
<sequence length="536" mass="60307">MLLILSSRMVSEEIALQFGALPPAMLPLGAGRLWERQIELAMGEPVWLTLPEDYEIGEFDRARLAEARVNILRLSASLSITEAIAAAIDHIAPEGAIRILYGDTLVSLPDDQLMLSDRVCAKASLANYPWAFVRGMENGRPVFSNAPPRRLENRNAVCGYFHFADARVFAAICRENGFIDALNTYAERAPLQILEPETWLDFGHLSLYFQSKRDMLMARSFNDVQVEGDFLIKQSGQIAKMRDERRWFQDLPETLRLHTPRFGGSIERDHRAGYALEYLFAPSLADLFAFGELGLSSWLEIFEGCAQLLDKFDAIPPEPAAPEASAEYAALFHQEMIERKTRQRLDNFLTTAGLDRAQEFRINGRQLPSLGRVLDDFLQAVPPTRPADIRLWHGDLFFGNMFYDFVARRAMCIDPRGQLPGFGYARFGDPRYDIAKLAHSVLGKYDKTILGRSRLARHAAHDWELRCAATPHEAEIEQIFSETLVTARGLSRSEIAAMTGLLFLSMLPLHGDDPERQSHLLAAGLIFHSKLQEAAA</sequence>
<dbReference type="InterPro" id="IPR002575">
    <property type="entry name" value="Aminoglycoside_PTrfase"/>
</dbReference>
<proteinExistence type="predicted"/>
<protein>
    <recommendedName>
        <fullName evidence="1">Aminoglycoside phosphotransferase domain-containing protein</fullName>
    </recommendedName>
</protein>
<gene>
    <name evidence="2" type="ORF">CLN94_13755</name>
</gene>
<dbReference type="Gene3D" id="3.90.1200.10">
    <property type="match status" value="1"/>
</dbReference>
<evidence type="ECO:0000313" key="3">
    <source>
        <dbReference type="Proteomes" id="UP000243507"/>
    </source>
</evidence>
<dbReference type="RefSeq" id="WP_096434590.1">
    <property type="nucleotide sequence ID" value="NZ_NTJD01000020.1"/>
</dbReference>
<keyword evidence="3" id="KW-1185">Reference proteome</keyword>
<dbReference type="InterPro" id="IPR011009">
    <property type="entry name" value="Kinase-like_dom_sf"/>
</dbReference>
<dbReference type="AlphaFoldDB" id="A0A2A4CMB2"/>
<reference evidence="2 3" key="1">
    <citation type="submission" date="2017-09" db="EMBL/GenBank/DDBJ databases">
        <title>A multilocus sequence analysis scheme for characterization of bacteria in the genus Thioclava.</title>
        <authorList>
            <person name="Liu Y."/>
            <person name="Shao Z."/>
        </authorList>
    </citation>
    <scope>NUCLEOTIDE SEQUENCE [LARGE SCALE GENOMIC DNA]</scope>
    <source>
        <strain evidence="2 3">CAU 1312</strain>
    </source>
</reference>
<accession>A0A2A4CMB2</accession>
<dbReference type="EMBL" id="NTJD01000020">
    <property type="protein sequence ID" value="PCD75520.1"/>
    <property type="molecule type" value="Genomic_DNA"/>
</dbReference>
<dbReference type="SUPFAM" id="SSF56112">
    <property type="entry name" value="Protein kinase-like (PK-like)"/>
    <property type="match status" value="1"/>
</dbReference>
<evidence type="ECO:0000259" key="1">
    <source>
        <dbReference type="Pfam" id="PF01636"/>
    </source>
</evidence>
<dbReference type="Pfam" id="PF01636">
    <property type="entry name" value="APH"/>
    <property type="match status" value="1"/>
</dbReference>
<feature type="domain" description="Aminoglycoside phosphotransferase" evidence="1">
    <location>
        <begin position="297"/>
        <end position="440"/>
    </location>
</feature>